<evidence type="ECO:0000313" key="2">
    <source>
        <dbReference type="Proteomes" id="UP000034690"/>
    </source>
</evidence>
<sequence length="217" mass="25414">MKINKDELQLAEAFIDEHFSRIVDWAVGDIKRCCRMNEDGTCDESGALVGAFILWCCAIDYFGGLFTSYTSQGATKARFRSFIKAYMDRYDSEKVIELRWSILHFYSPHFFLLYHENNLEQNKNLHLTATQGGIYLHLGWAIKDLEDAVKRYWDDLKVNKTLKIKAWRYYKEYYPIMPIRIENFMSQRIFNSLPTGAQIQSVNVSGTISQDSWLKTK</sequence>
<dbReference type="Proteomes" id="UP000034690">
    <property type="component" value="Unassembled WGS sequence"/>
</dbReference>
<dbReference type="EMBL" id="LBWQ01000008">
    <property type="protein sequence ID" value="KKR13926.1"/>
    <property type="molecule type" value="Genomic_DNA"/>
</dbReference>
<accession>A0A0G0NM79</accession>
<comment type="caution">
    <text evidence="1">The sequence shown here is derived from an EMBL/GenBank/DDBJ whole genome shotgun (WGS) entry which is preliminary data.</text>
</comment>
<reference evidence="1 2" key="1">
    <citation type="journal article" date="2015" name="Nature">
        <title>rRNA introns, odd ribosomes, and small enigmatic genomes across a large radiation of phyla.</title>
        <authorList>
            <person name="Brown C.T."/>
            <person name="Hug L.A."/>
            <person name="Thomas B.C."/>
            <person name="Sharon I."/>
            <person name="Castelle C.J."/>
            <person name="Singh A."/>
            <person name="Wilkins M.J."/>
            <person name="Williams K.H."/>
            <person name="Banfield J.F."/>
        </authorList>
    </citation>
    <scope>NUCLEOTIDE SEQUENCE [LARGE SCALE GENOMIC DNA]</scope>
</reference>
<protein>
    <submittedName>
        <fullName evidence="1">Uncharacterized protein</fullName>
    </submittedName>
</protein>
<evidence type="ECO:0000313" key="1">
    <source>
        <dbReference type="EMBL" id="KKR13926.1"/>
    </source>
</evidence>
<name>A0A0G0NM79_9BACT</name>
<proteinExistence type="predicted"/>
<organism evidence="1 2">
    <name type="scientific">Candidatus Woesebacteria bacterium GW2011_GWA1_39_21b</name>
    <dbReference type="NCBI Taxonomy" id="1618551"/>
    <lineage>
        <taxon>Bacteria</taxon>
        <taxon>Candidatus Woeseibacteriota</taxon>
    </lineage>
</organism>
<dbReference type="AlphaFoldDB" id="A0A0G0NM79"/>
<gene>
    <name evidence="1" type="ORF">UT40_C0008G0050</name>
</gene>